<accession>A0ABR3X976</accession>
<dbReference type="SUPFAM" id="SSF51735">
    <property type="entry name" value="NAD(P)-binding Rossmann-fold domains"/>
    <property type="match status" value="1"/>
</dbReference>
<dbReference type="PRINTS" id="PR00080">
    <property type="entry name" value="SDRFAMILY"/>
</dbReference>
<evidence type="ECO:0000256" key="3">
    <source>
        <dbReference type="ARBA" id="ARBA00023002"/>
    </source>
</evidence>
<reference evidence="4 5" key="1">
    <citation type="journal article" date="2024" name="IMA Fungus">
        <title>IMA Genome - F19 : A genome assembly and annotation guide to empower mycologists, including annotated draft genome sequences of Ceratocystis pirilliformis, Diaporthe australafricana, Fusarium ophioides, Paecilomyces lecythidis, and Sporothrix stenoceras.</title>
        <authorList>
            <person name="Aylward J."/>
            <person name="Wilson A.M."/>
            <person name="Visagie C.M."/>
            <person name="Spraker J."/>
            <person name="Barnes I."/>
            <person name="Buitendag C."/>
            <person name="Ceriani C."/>
            <person name="Del Mar Angel L."/>
            <person name="du Plessis D."/>
            <person name="Fuchs T."/>
            <person name="Gasser K."/>
            <person name="Kramer D."/>
            <person name="Li W."/>
            <person name="Munsamy K."/>
            <person name="Piso A."/>
            <person name="Price J.L."/>
            <person name="Sonnekus B."/>
            <person name="Thomas C."/>
            <person name="van der Nest A."/>
            <person name="van Dijk A."/>
            <person name="van Heerden A."/>
            <person name="van Vuuren N."/>
            <person name="Yilmaz N."/>
            <person name="Duong T.A."/>
            <person name="van der Merwe N.A."/>
            <person name="Wingfield M.J."/>
            <person name="Wingfield B.D."/>
        </authorList>
    </citation>
    <scope>NUCLEOTIDE SEQUENCE [LARGE SCALE GENOMIC DNA]</scope>
    <source>
        <strain evidence="4 5">CMW 18167</strain>
    </source>
</reference>
<proteinExistence type="inferred from homology"/>
<organism evidence="4 5">
    <name type="scientific">Paecilomyces lecythidis</name>
    <dbReference type="NCBI Taxonomy" id="3004212"/>
    <lineage>
        <taxon>Eukaryota</taxon>
        <taxon>Fungi</taxon>
        <taxon>Dikarya</taxon>
        <taxon>Ascomycota</taxon>
        <taxon>Pezizomycotina</taxon>
        <taxon>Eurotiomycetes</taxon>
        <taxon>Eurotiomycetidae</taxon>
        <taxon>Eurotiales</taxon>
        <taxon>Thermoascaceae</taxon>
        <taxon>Paecilomyces</taxon>
    </lineage>
</organism>
<keyword evidence="2" id="KW-0521">NADP</keyword>
<gene>
    <name evidence="4" type="ORF">Plec18167_006640</name>
</gene>
<dbReference type="PRINTS" id="PR00081">
    <property type="entry name" value="GDHRDH"/>
</dbReference>
<evidence type="ECO:0000256" key="2">
    <source>
        <dbReference type="ARBA" id="ARBA00022857"/>
    </source>
</evidence>
<protein>
    <submittedName>
        <fullName evidence="4">Uncharacterized protein</fullName>
    </submittedName>
</protein>
<sequence>MDQSFKGRVYTVTGVSGIGLAVARQLHSRGALLSLADIDPNALSSAFAELGSDASTVLTTTVDVRSTTQANDWIAATVQKFGRLDGAANMAGAIGKYHGIRDLIDQDDDEWALIMGVNLTGLMHCLRAQLKAIKSTNGGTEGQGAEGRGSIVNAASIQGLKGFAQHAAYSASKHGVVGLTRSVAKEVAPAIRVNAVAPGSIQTPLLDKAFAIQGGESASPTAIPRNGTSDEVANAVLFLLSEAASFTTGAIYTVDGGWDC</sequence>
<dbReference type="InterPro" id="IPR036291">
    <property type="entry name" value="NAD(P)-bd_dom_sf"/>
</dbReference>
<dbReference type="Proteomes" id="UP001583193">
    <property type="component" value="Unassembled WGS sequence"/>
</dbReference>
<evidence type="ECO:0000256" key="1">
    <source>
        <dbReference type="ARBA" id="ARBA00006484"/>
    </source>
</evidence>
<dbReference type="InterPro" id="IPR002347">
    <property type="entry name" value="SDR_fam"/>
</dbReference>
<comment type="similarity">
    <text evidence="1">Belongs to the short-chain dehydrogenases/reductases (SDR) family.</text>
</comment>
<keyword evidence="5" id="KW-1185">Reference proteome</keyword>
<dbReference type="PANTHER" id="PTHR24321">
    <property type="entry name" value="DEHYDROGENASES, SHORT CHAIN"/>
    <property type="match status" value="1"/>
</dbReference>
<dbReference type="PANTHER" id="PTHR24321:SF8">
    <property type="entry name" value="ESTRADIOL 17-BETA-DEHYDROGENASE 8-RELATED"/>
    <property type="match status" value="1"/>
</dbReference>
<dbReference type="Gene3D" id="3.40.50.720">
    <property type="entry name" value="NAD(P)-binding Rossmann-like Domain"/>
    <property type="match status" value="1"/>
</dbReference>
<dbReference type="Pfam" id="PF13561">
    <property type="entry name" value="adh_short_C2"/>
    <property type="match status" value="1"/>
</dbReference>
<keyword evidence="3" id="KW-0560">Oxidoreductase</keyword>
<dbReference type="InterPro" id="IPR020904">
    <property type="entry name" value="Sc_DH/Rdtase_CS"/>
</dbReference>
<comment type="caution">
    <text evidence="4">The sequence shown here is derived from an EMBL/GenBank/DDBJ whole genome shotgun (WGS) entry which is preliminary data.</text>
</comment>
<name>A0ABR3X976_9EURO</name>
<dbReference type="EMBL" id="JAVDPF010000024">
    <property type="protein sequence ID" value="KAL1872522.1"/>
    <property type="molecule type" value="Genomic_DNA"/>
</dbReference>
<dbReference type="PROSITE" id="PS00061">
    <property type="entry name" value="ADH_SHORT"/>
    <property type="match status" value="1"/>
</dbReference>
<evidence type="ECO:0000313" key="4">
    <source>
        <dbReference type="EMBL" id="KAL1872522.1"/>
    </source>
</evidence>
<dbReference type="CDD" id="cd05233">
    <property type="entry name" value="SDR_c"/>
    <property type="match status" value="1"/>
</dbReference>
<evidence type="ECO:0000313" key="5">
    <source>
        <dbReference type="Proteomes" id="UP001583193"/>
    </source>
</evidence>